<evidence type="ECO:0000256" key="9">
    <source>
        <dbReference type="SAM" id="Phobius"/>
    </source>
</evidence>
<keyword evidence="12" id="KW-1185">Reference proteome</keyword>
<name>A0A291HP13_9GAMM</name>
<dbReference type="GO" id="GO:0016989">
    <property type="term" value="F:sigma factor antagonist activity"/>
    <property type="evidence" value="ECO:0007669"/>
    <property type="project" value="TreeGrafter"/>
</dbReference>
<dbReference type="PANTHER" id="PTHR37461:SF1">
    <property type="entry name" value="ANTI-SIGMA-K FACTOR RSKA"/>
    <property type="match status" value="1"/>
</dbReference>
<dbReference type="KEGG" id="zdf:AN401_08455"/>
<dbReference type="InterPro" id="IPR041916">
    <property type="entry name" value="Anti_sigma_zinc_sf"/>
</dbReference>
<dbReference type="GO" id="GO:0005886">
    <property type="term" value="C:plasma membrane"/>
    <property type="evidence" value="ECO:0007669"/>
    <property type="project" value="UniProtKB-SubCell"/>
</dbReference>
<dbReference type="RefSeq" id="WP_096779097.1">
    <property type="nucleotide sequence ID" value="NZ_CP012621.1"/>
</dbReference>
<keyword evidence="3" id="KW-1003">Cell membrane</keyword>
<gene>
    <name evidence="11" type="ORF">AN401_08455</name>
</gene>
<keyword evidence="4 9" id="KW-0812">Transmembrane</keyword>
<accession>A0A291HP13</accession>
<dbReference type="AlphaFoldDB" id="A0A291HP13"/>
<evidence type="ECO:0000256" key="1">
    <source>
        <dbReference type="ARBA" id="ARBA00004167"/>
    </source>
</evidence>
<keyword evidence="5 9" id="KW-1133">Transmembrane helix</keyword>
<evidence type="ECO:0000313" key="12">
    <source>
        <dbReference type="Proteomes" id="UP000217763"/>
    </source>
</evidence>
<evidence type="ECO:0000256" key="5">
    <source>
        <dbReference type="ARBA" id="ARBA00022989"/>
    </source>
</evidence>
<evidence type="ECO:0000256" key="3">
    <source>
        <dbReference type="ARBA" id="ARBA00022475"/>
    </source>
</evidence>
<comment type="subcellular location">
    <subcellularLocation>
        <location evidence="2">Cell membrane</location>
    </subcellularLocation>
    <subcellularLocation>
        <location evidence="1">Membrane</location>
        <topology evidence="1">Single-pass membrane protein</topology>
    </subcellularLocation>
</comment>
<dbReference type="GO" id="GO:0006417">
    <property type="term" value="P:regulation of translation"/>
    <property type="evidence" value="ECO:0007669"/>
    <property type="project" value="TreeGrafter"/>
</dbReference>
<organism evidence="11 12">
    <name type="scientific">Zobellella denitrificans</name>
    <dbReference type="NCBI Taxonomy" id="347534"/>
    <lineage>
        <taxon>Bacteria</taxon>
        <taxon>Pseudomonadati</taxon>
        <taxon>Pseudomonadota</taxon>
        <taxon>Gammaproteobacteria</taxon>
        <taxon>Aeromonadales</taxon>
        <taxon>Aeromonadaceae</taxon>
        <taxon>Zobellella</taxon>
    </lineage>
</organism>
<dbReference type="InterPro" id="IPR051474">
    <property type="entry name" value="Anti-sigma-K/W_factor"/>
</dbReference>
<feature type="domain" description="Anti-sigma K factor RskA C-terminal" evidence="10">
    <location>
        <begin position="106"/>
        <end position="225"/>
    </location>
</feature>
<evidence type="ECO:0000256" key="2">
    <source>
        <dbReference type="ARBA" id="ARBA00004236"/>
    </source>
</evidence>
<dbReference type="PANTHER" id="PTHR37461">
    <property type="entry name" value="ANTI-SIGMA-K FACTOR RSKA"/>
    <property type="match status" value="1"/>
</dbReference>
<evidence type="ECO:0000259" key="10">
    <source>
        <dbReference type="Pfam" id="PF10099"/>
    </source>
</evidence>
<dbReference type="EMBL" id="CP012621">
    <property type="protein sequence ID" value="ATG73885.1"/>
    <property type="molecule type" value="Genomic_DNA"/>
</dbReference>
<dbReference type="Proteomes" id="UP000217763">
    <property type="component" value="Chromosome"/>
</dbReference>
<dbReference type="Pfam" id="PF10099">
    <property type="entry name" value="RskA_C"/>
    <property type="match status" value="1"/>
</dbReference>
<evidence type="ECO:0000256" key="4">
    <source>
        <dbReference type="ARBA" id="ARBA00022692"/>
    </source>
</evidence>
<feature type="transmembrane region" description="Helical" evidence="9">
    <location>
        <begin position="97"/>
        <end position="118"/>
    </location>
</feature>
<evidence type="ECO:0000313" key="11">
    <source>
        <dbReference type="EMBL" id="ATG73885.1"/>
    </source>
</evidence>
<evidence type="ECO:0000256" key="7">
    <source>
        <dbReference type="ARBA" id="ARBA00029829"/>
    </source>
</evidence>
<evidence type="ECO:0000256" key="8">
    <source>
        <dbReference type="ARBA" id="ARBA00030803"/>
    </source>
</evidence>
<sequence length="234" mass="26389">MSELQRQDPERHALAGEYVLGTLSADERKGLEQRLESDERLQQAVAEWEERLHPLIALAEPQLPSPRLWPRVERTLDALGRWRPPVRPRHWWQRLGWWRGLTAAGLAMSLLLAAVLILRPLPEPRYVVVLVAPEEKTPGWLVQARDPREVQLIPLAAVEVPADKVLEFWTKGDDWNQPVSLGLVAPGERLRITMDELPPLAPNQLFELTLEQAGGSPTGLPTGPIQFIGRAVEL</sequence>
<proteinExistence type="predicted"/>
<reference evidence="12" key="1">
    <citation type="submission" date="2015-09" db="EMBL/GenBank/DDBJ databases">
        <authorList>
            <person name="Shao Z."/>
            <person name="Wang L."/>
        </authorList>
    </citation>
    <scope>NUCLEOTIDE SEQUENCE [LARGE SCALE GENOMIC DNA]</scope>
    <source>
        <strain evidence="12">F13-1</strain>
    </source>
</reference>
<dbReference type="InterPro" id="IPR018764">
    <property type="entry name" value="RskA_C"/>
</dbReference>
<keyword evidence="6 9" id="KW-0472">Membrane</keyword>
<dbReference type="Gene3D" id="1.10.10.1320">
    <property type="entry name" value="Anti-sigma factor, zinc-finger domain"/>
    <property type="match status" value="1"/>
</dbReference>
<evidence type="ECO:0000256" key="6">
    <source>
        <dbReference type="ARBA" id="ARBA00023136"/>
    </source>
</evidence>
<protein>
    <recommendedName>
        <fullName evidence="8">Regulator of SigK</fullName>
    </recommendedName>
    <alternativeName>
        <fullName evidence="7">Sigma-K anti-sigma factor RskA</fullName>
    </alternativeName>
</protein>